<dbReference type="Proteomes" id="UP000314294">
    <property type="component" value="Unassembled WGS sequence"/>
</dbReference>
<dbReference type="EMBL" id="SRLO01000071">
    <property type="protein sequence ID" value="TNN78693.1"/>
    <property type="molecule type" value="Genomic_DNA"/>
</dbReference>
<evidence type="ECO:0000313" key="3">
    <source>
        <dbReference type="Proteomes" id="UP000314294"/>
    </source>
</evidence>
<name>A0A4Z2INF6_9TELE</name>
<proteinExistence type="predicted"/>
<feature type="region of interest" description="Disordered" evidence="1">
    <location>
        <begin position="1"/>
        <end position="27"/>
    </location>
</feature>
<accession>A0A4Z2INF6</accession>
<feature type="region of interest" description="Disordered" evidence="1">
    <location>
        <begin position="81"/>
        <end position="103"/>
    </location>
</feature>
<reference evidence="2 3" key="1">
    <citation type="submission" date="2019-03" db="EMBL/GenBank/DDBJ databases">
        <title>First draft genome of Liparis tanakae, snailfish: a comprehensive survey of snailfish specific genes.</title>
        <authorList>
            <person name="Kim W."/>
            <person name="Song I."/>
            <person name="Jeong J.-H."/>
            <person name="Kim D."/>
            <person name="Kim S."/>
            <person name="Ryu S."/>
            <person name="Song J.Y."/>
            <person name="Lee S.K."/>
        </authorList>
    </citation>
    <scope>NUCLEOTIDE SEQUENCE [LARGE SCALE GENOMIC DNA]</scope>
    <source>
        <tissue evidence="2">Muscle</tissue>
    </source>
</reference>
<sequence>MYTDVGQHELHSQSHRRKRSEPRGEAVKETMSSGWLQVFNVWLSSHIWLFRLVSSQLISQLINARYRQRVSAAAASRSAAACDREAVRRRRKEPPYRGRARPNVIPSYLHYHMGSSSQATMR</sequence>
<protein>
    <submittedName>
        <fullName evidence="2">Uncharacterized protein</fullName>
    </submittedName>
</protein>
<gene>
    <name evidence="2" type="ORF">EYF80_011097</name>
</gene>
<evidence type="ECO:0000313" key="2">
    <source>
        <dbReference type="EMBL" id="TNN78693.1"/>
    </source>
</evidence>
<dbReference type="AlphaFoldDB" id="A0A4Z2INF6"/>
<organism evidence="2 3">
    <name type="scientific">Liparis tanakae</name>
    <name type="common">Tanaka's snailfish</name>
    <dbReference type="NCBI Taxonomy" id="230148"/>
    <lineage>
        <taxon>Eukaryota</taxon>
        <taxon>Metazoa</taxon>
        <taxon>Chordata</taxon>
        <taxon>Craniata</taxon>
        <taxon>Vertebrata</taxon>
        <taxon>Euteleostomi</taxon>
        <taxon>Actinopterygii</taxon>
        <taxon>Neopterygii</taxon>
        <taxon>Teleostei</taxon>
        <taxon>Neoteleostei</taxon>
        <taxon>Acanthomorphata</taxon>
        <taxon>Eupercaria</taxon>
        <taxon>Perciformes</taxon>
        <taxon>Cottioidei</taxon>
        <taxon>Cottales</taxon>
        <taxon>Liparidae</taxon>
        <taxon>Liparis</taxon>
    </lineage>
</organism>
<evidence type="ECO:0000256" key="1">
    <source>
        <dbReference type="SAM" id="MobiDB-lite"/>
    </source>
</evidence>
<keyword evidence="3" id="KW-1185">Reference proteome</keyword>
<feature type="compositionally biased region" description="Basic and acidic residues" evidence="1">
    <location>
        <begin position="1"/>
        <end position="12"/>
    </location>
</feature>
<comment type="caution">
    <text evidence="2">The sequence shown here is derived from an EMBL/GenBank/DDBJ whole genome shotgun (WGS) entry which is preliminary data.</text>
</comment>